<dbReference type="KEGG" id="rce:RC1_3395"/>
<evidence type="ECO:0000256" key="2">
    <source>
        <dbReference type="SAM" id="Phobius"/>
    </source>
</evidence>
<evidence type="ECO:0000256" key="1">
    <source>
        <dbReference type="SAM" id="Coils"/>
    </source>
</evidence>
<keyword evidence="4" id="KW-1185">Reference proteome</keyword>
<dbReference type="AlphaFoldDB" id="B6IWT1"/>
<accession>B6IWT1</accession>
<keyword evidence="2" id="KW-0812">Transmembrane</keyword>
<dbReference type="Proteomes" id="UP000001591">
    <property type="component" value="Chromosome"/>
</dbReference>
<evidence type="ECO:0000313" key="4">
    <source>
        <dbReference type="Proteomes" id="UP000001591"/>
    </source>
</evidence>
<dbReference type="EMBL" id="CP000613">
    <property type="protein sequence ID" value="ACJ00755.1"/>
    <property type="molecule type" value="Genomic_DNA"/>
</dbReference>
<keyword evidence="2" id="KW-1133">Transmembrane helix</keyword>
<feature type="transmembrane region" description="Helical" evidence="2">
    <location>
        <begin position="6"/>
        <end position="29"/>
    </location>
</feature>
<gene>
    <name evidence="3" type="ordered locus">RC1_3395</name>
</gene>
<dbReference type="STRING" id="414684.RC1_3395"/>
<organism evidence="3 4">
    <name type="scientific">Rhodospirillum centenum (strain ATCC 51521 / SW)</name>
    <dbReference type="NCBI Taxonomy" id="414684"/>
    <lineage>
        <taxon>Bacteria</taxon>
        <taxon>Pseudomonadati</taxon>
        <taxon>Pseudomonadota</taxon>
        <taxon>Alphaproteobacteria</taxon>
        <taxon>Rhodospirillales</taxon>
        <taxon>Rhodospirillaceae</taxon>
        <taxon>Rhodospirillum</taxon>
    </lineage>
</organism>
<keyword evidence="2" id="KW-0472">Membrane</keyword>
<keyword evidence="1" id="KW-0175">Coiled coil</keyword>
<protein>
    <submittedName>
        <fullName evidence="3">Uncharacterized protein</fullName>
    </submittedName>
</protein>
<name>B6IWT1_RHOCS</name>
<proteinExistence type="predicted"/>
<reference evidence="3 4" key="1">
    <citation type="journal article" date="2010" name="BMC Genomics">
        <title>Metabolic flexibility revealed in the genome of the cyst-forming alpha-1 proteobacterium Rhodospirillum centenum.</title>
        <authorList>
            <person name="Lu Y.K."/>
            <person name="Marden J."/>
            <person name="Han M."/>
            <person name="Swingley W.D."/>
            <person name="Mastrian S.D."/>
            <person name="Chowdhury S.R."/>
            <person name="Hao J."/>
            <person name="Helmy T."/>
            <person name="Kim S."/>
            <person name="Kurdoglu A.A."/>
            <person name="Matthies H.J."/>
            <person name="Rollo D."/>
            <person name="Stothard P."/>
            <person name="Blankenship R.E."/>
            <person name="Bauer C.E."/>
            <person name="Touchman J.W."/>
        </authorList>
    </citation>
    <scope>NUCLEOTIDE SEQUENCE [LARGE SCALE GENOMIC DNA]</scope>
    <source>
        <strain evidence="4">ATCC 51521 / SW</strain>
    </source>
</reference>
<sequence>MDADIGLGLFALLLVCGATYFGIRAFVALAEGRARLRRLDLDLVDARAERADREAIRQRNETLLRTTGEQVAQLTVQLETARAELEEARAHKPVRVHLLSRKVEPSWPLYMAQVDAAAGFEPEPGSRADSRIYAGPAPDEAAFREELATRFPAAGGFTVGSVSLFMPSETALAARRAVA</sequence>
<dbReference type="HOGENOM" id="CLU_1502331_0_0_5"/>
<feature type="coiled-coil region" evidence="1">
    <location>
        <begin position="29"/>
        <end position="91"/>
    </location>
</feature>
<dbReference type="RefSeq" id="WP_012568533.1">
    <property type="nucleotide sequence ID" value="NC_011420.2"/>
</dbReference>
<evidence type="ECO:0000313" key="3">
    <source>
        <dbReference type="EMBL" id="ACJ00755.1"/>
    </source>
</evidence>